<evidence type="ECO:0000313" key="11">
    <source>
        <dbReference type="Proteomes" id="UP000825434"/>
    </source>
</evidence>
<evidence type="ECO:0000256" key="1">
    <source>
        <dbReference type="ARBA" id="ARBA00001974"/>
    </source>
</evidence>
<comment type="similarity">
    <text evidence="6">Belongs to the L2HGDH family.</text>
</comment>
<comment type="catalytic activity">
    <reaction evidence="5">
        <text>(S)-2-hydroxyglutarate + A = 2-oxoglutarate + AH2</text>
        <dbReference type="Rhea" id="RHEA:21252"/>
        <dbReference type="ChEBI" id="CHEBI:13193"/>
        <dbReference type="ChEBI" id="CHEBI:16782"/>
        <dbReference type="ChEBI" id="CHEBI:16810"/>
        <dbReference type="ChEBI" id="CHEBI:17499"/>
        <dbReference type="EC" id="1.1.99.2"/>
    </reaction>
</comment>
<dbReference type="InterPro" id="IPR006076">
    <property type="entry name" value="FAD-dep_OxRdtase"/>
</dbReference>
<evidence type="ECO:0000256" key="7">
    <source>
        <dbReference type="ARBA" id="ARBA00038878"/>
    </source>
</evidence>
<keyword evidence="11" id="KW-1185">Reference proteome</keyword>
<accession>A0ABX8I1Z1</accession>
<evidence type="ECO:0000256" key="4">
    <source>
        <dbReference type="ARBA" id="ARBA00023002"/>
    </source>
</evidence>
<keyword evidence="3" id="KW-0274">FAD</keyword>
<evidence type="ECO:0000256" key="8">
    <source>
        <dbReference type="ARBA" id="ARBA00041137"/>
    </source>
</evidence>
<dbReference type="PANTHER" id="PTHR43104">
    <property type="entry name" value="L-2-HYDROXYGLUTARATE DEHYDROGENASE, MITOCHONDRIAL"/>
    <property type="match status" value="1"/>
</dbReference>
<sequence length="518" mass="56951">MQETNRTEVLKYIMDQFATSSAKLKAVLPACAETHNATAFFKFTGDDHTVYLQTIDGVSSRDIDELGMDNREGNERVAKADAFMRCIWDSGADCSFAPSENTIKYDEVMNDTPESWAQAAEGAADSRFCLSSRLNADFSHVVIGGGVVGTAIAAELQNVPGNNVTLLEQHEMLGFETTSRNSEVIHAGLYYPPDSLKAKFCIRGKELIYNKVDPHIVPYSQCGKWVVAQNEEEQAYIEKLHKKADALGVPVSLVSAKQAASEFPMISAKAGALESPTTGIISAHDLTLFFHTQFENEEGTVAINTKVDDIEFESSVPQYRLLCTEKGSGEQFEITADNIVNSAGLYAQEIANKLLPKERHFKSYFAKGSYYSYMPENPIPTSKITSKLIYPCPNPNASSLGTHLTFDLGGQLRFGPDLEWVDVESADDLDYDVSEERLADAAKSIATYFPSITVDQLQSSYSGVRPKLLSQADNKKQFADFYIKEEDGFPGFVNLVGIESPGLTSSWAIAEHVAGLYK</sequence>
<dbReference type="Gene3D" id="3.50.50.60">
    <property type="entry name" value="FAD/NAD(P)-binding domain"/>
    <property type="match status" value="1"/>
</dbReference>
<proteinExistence type="inferred from homology"/>
<dbReference type="SUPFAM" id="SSF51905">
    <property type="entry name" value="FAD/NAD(P)-binding domain"/>
    <property type="match status" value="1"/>
</dbReference>
<gene>
    <name evidence="10" type="ORF">CA3LBN_001210</name>
</gene>
<keyword evidence="2" id="KW-0285">Flavoprotein</keyword>
<dbReference type="EC" id="1.1.99.2" evidence="7"/>
<keyword evidence="4" id="KW-0560">Oxidoreductase</keyword>
<organism evidence="10 11">
    <name type="scientific">Candidozyma haemuli</name>
    <dbReference type="NCBI Taxonomy" id="45357"/>
    <lineage>
        <taxon>Eukaryota</taxon>
        <taxon>Fungi</taxon>
        <taxon>Dikarya</taxon>
        <taxon>Ascomycota</taxon>
        <taxon>Saccharomycotina</taxon>
        <taxon>Pichiomycetes</taxon>
        <taxon>Metschnikowiaceae</taxon>
        <taxon>Candidozyma</taxon>
    </lineage>
</organism>
<evidence type="ECO:0000313" key="10">
    <source>
        <dbReference type="EMBL" id="QWU86992.1"/>
    </source>
</evidence>
<dbReference type="EMBL" id="CP076661">
    <property type="protein sequence ID" value="QWU86992.1"/>
    <property type="molecule type" value="Genomic_DNA"/>
</dbReference>
<evidence type="ECO:0000256" key="3">
    <source>
        <dbReference type="ARBA" id="ARBA00022827"/>
    </source>
</evidence>
<evidence type="ECO:0000256" key="6">
    <source>
        <dbReference type="ARBA" id="ARBA00037941"/>
    </source>
</evidence>
<dbReference type="Gene3D" id="3.30.9.10">
    <property type="entry name" value="D-Amino Acid Oxidase, subunit A, domain 2"/>
    <property type="match status" value="1"/>
</dbReference>
<evidence type="ECO:0000256" key="2">
    <source>
        <dbReference type="ARBA" id="ARBA00022630"/>
    </source>
</evidence>
<dbReference type="Proteomes" id="UP000825434">
    <property type="component" value="Chromosome 1"/>
</dbReference>
<dbReference type="InterPro" id="IPR036188">
    <property type="entry name" value="FAD/NAD-bd_sf"/>
</dbReference>
<feature type="domain" description="FAD dependent oxidoreductase" evidence="9">
    <location>
        <begin position="141"/>
        <end position="515"/>
    </location>
</feature>
<name>A0ABX8I1Z1_9ASCO</name>
<reference evidence="10 11" key="1">
    <citation type="submission" date="2021-06" db="EMBL/GenBank/DDBJ databases">
        <title>Candida outbreak in Lebanon.</title>
        <authorList>
            <person name="Finianos M."/>
        </authorList>
    </citation>
    <scope>NUCLEOTIDE SEQUENCE [LARGE SCALE GENOMIC DNA]</scope>
    <source>
        <strain evidence="10">CA3LBN</strain>
    </source>
</reference>
<comment type="cofactor">
    <cofactor evidence="1">
        <name>FAD</name>
        <dbReference type="ChEBI" id="CHEBI:57692"/>
    </cofactor>
</comment>
<protein>
    <recommendedName>
        <fullName evidence="8">L-2-hydroxyglutarate dehydrogenase, mitochondrial</fullName>
        <ecNumber evidence="7">1.1.99.2</ecNumber>
    </recommendedName>
</protein>
<evidence type="ECO:0000259" key="9">
    <source>
        <dbReference type="Pfam" id="PF01266"/>
    </source>
</evidence>
<dbReference type="Pfam" id="PF01266">
    <property type="entry name" value="DAO"/>
    <property type="match status" value="1"/>
</dbReference>
<evidence type="ECO:0000256" key="5">
    <source>
        <dbReference type="ARBA" id="ARBA00036066"/>
    </source>
</evidence>
<dbReference type="PANTHER" id="PTHR43104:SF4">
    <property type="entry name" value="L-2-HYDROXYGLUTARATE DEHYDROGENASE, MITOCHONDRIAL"/>
    <property type="match status" value="1"/>
</dbReference>